<evidence type="ECO:0000256" key="2">
    <source>
        <dbReference type="ARBA" id="ARBA00022490"/>
    </source>
</evidence>
<organism evidence="5 6">
    <name type="scientific">Strigamia maritima</name>
    <name type="common">European centipede</name>
    <name type="synonym">Geophilus maritimus</name>
    <dbReference type="NCBI Taxonomy" id="126957"/>
    <lineage>
        <taxon>Eukaryota</taxon>
        <taxon>Metazoa</taxon>
        <taxon>Ecdysozoa</taxon>
        <taxon>Arthropoda</taxon>
        <taxon>Myriapoda</taxon>
        <taxon>Chilopoda</taxon>
        <taxon>Pleurostigmophora</taxon>
        <taxon>Geophilomorpha</taxon>
        <taxon>Linotaeniidae</taxon>
        <taxon>Strigamia</taxon>
    </lineage>
</organism>
<sequence length="461" mass="53681">MESCVSSSVKPLPLWSPRPVQRVEPIRRLSPYTGASPCFDQVQRDPNYLAYRTPDTQTYMPTLTRYTPAEWSKNMQDQWQTAENARNISERLRTEALHLVRQTNDQTRINSLESGQRLGERMNDVNFWMHEVKSEVDRLDQEMLALHDVRRHLERALNETNKPLHIAQECLLHREKRRGIDLVHDEPEESLVKEVDLDTEVQSKMRNMLDKINVQYGQMRMTQHEMEKDLSRKMAALDLDNICHQLNKHSPGIGHFRGIERMEQNISTPETYPSKSNENLVNSQSMRLASARLRAETETLITNCAHDMWISWTNTNTSLQQRSKEGSTARDKLHMHLARVNTEINELKKHIALIVRSITDKASPLQVAQTRLEVRTHRPNDELCNDGAHERLVKEVDVIQSDLERLHRKLQDSEEALQSLVRTRAQLEDDLRCKANSVFIDRDQCLGLRKSFPYNVNIVFC</sequence>
<comment type="subcellular location">
    <subcellularLocation>
        <location evidence="3">Cytoplasm</location>
        <location evidence="3">Cytoskeleton</location>
        <location evidence="3">Cilium axoneme</location>
    </subcellularLocation>
</comment>
<dbReference type="HOGENOM" id="CLU_033588_2_1_1"/>
<dbReference type="PANTHER" id="PTHR19960">
    <property type="entry name" value="TEKTIN"/>
    <property type="match status" value="1"/>
</dbReference>
<reference evidence="6" key="1">
    <citation type="submission" date="2011-05" db="EMBL/GenBank/DDBJ databases">
        <authorList>
            <person name="Richards S.R."/>
            <person name="Qu J."/>
            <person name="Jiang H."/>
            <person name="Jhangiani S.N."/>
            <person name="Agravi P."/>
            <person name="Goodspeed R."/>
            <person name="Gross S."/>
            <person name="Mandapat C."/>
            <person name="Jackson L."/>
            <person name="Mathew T."/>
            <person name="Pu L."/>
            <person name="Thornton R."/>
            <person name="Saada N."/>
            <person name="Wilczek-Boney K.B."/>
            <person name="Lee S."/>
            <person name="Kovar C."/>
            <person name="Wu Y."/>
            <person name="Scherer S.E."/>
            <person name="Worley K.C."/>
            <person name="Muzny D.M."/>
            <person name="Gibbs R."/>
        </authorList>
    </citation>
    <scope>NUCLEOTIDE SEQUENCE</scope>
    <source>
        <strain evidence="6">Brora</strain>
    </source>
</reference>
<dbReference type="GO" id="GO:0060271">
    <property type="term" value="P:cilium assembly"/>
    <property type="evidence" value="ECO:0007669"/>
    <property type="project" value="UniProtKB-UniRule"/>
</dbReference>
<dbReference type="PRINTS" id="PR00511">
    <property type="entry name" value="TEKTIN"/>
</dbReference>
<evidence type="ECO:0000256" key="4">
    <source>
        <dbReference type="SAM" id="Coils"/>
    </source>
</evidence>
<comment type="similarity">
    <text evidence="1 3">Belongs to the tektin family.</text>
</comment>
<dbReference type="PANTHER" id="PTHR19960:SF11">
    <property type="entry name" value="TEKTIN"/>
    <property type="match status" value="1"/>
</dbReference>
<keyword evidence="4" id="KW-0175">Coiled coil</keyword>
<dbReference type="InterPro" id="IPR048256">
    <property type="entry name" value="Tektin-like"/>
</dbReference>
<evidence type="ECO:0000313" key="5">
    <source>
        <dbReference type="EnsemblMetazoa" id="SMAR001297-PA"/>
    </source>
</evidence>
<proteinExistence type="inferred from homology"/>
<dbReference type="Pfam" id="PF03148">
    <property type="entry name" value="Tektin"/>
    <property type="match status" value="1"/>
</dbReference>
<dbReference type="Proteomes" id="UP000014500">
    <property type="component" value="Unassembled WGS sequence"/>
</dbReference>
<accession>T1IK61</accession>
<feature type="coiled-coil region" evidence="4">
    <location>
        <begin position="389"/>
        <end position="430"/>
    </location>
</feature>
<dbReference type="EMBL" id="JH430421">
    <property type="status" value="NOT_ANNOTATED_CDS"/>
    <property type="molecule type" value="Genomic_DNA"/>
</dbReference>
<dbReference type="GO" id="GO:0005930">
    <property type="term" value="C:axoneme"/>
    <property type="evidence" value="ECO:0007669"/>
    <property type="project" value="UniProtKB-SubCell"/>
</dbReference>
<dbReference type="EnsemblMetazoa" id="SMAR001297-RA">
    <property type="protein sequence ID" value="SMAR001297-PA"/>
    <property type="gene ID" value="SMAR001297"/>
</dbReference>
<name>T1IK61_STRMM</name>
<dbReference type="eggNOG" id="KOG2685">
    <property type="taxonomic scope" value="Eukaryota"/>
</dbReference>
<keyword evidence="3" id="KW-0966">Cell projection</keyword>
<dbReference type="InterPro" id="IPR000435">
    <property type="entry name" value="Tektins"/>
</dbReference>
<keyword evidence="3" id="KW-0969">Cilium</keyword>
<dbReference type="AlphaFoldDB" id="T1IK61"/>
<keyword evidence="6" id="KW-1185">Reference proteome</keyword>
<dbReference type="PhylomeDB" id="T1IK61"/>
<evidence type="ECO:0000256" key="1">
    <source>
        <dbReference type="ARBA" id="ARBA00007209"/>
    </source>
</evidence>
<evidence type="ECO:0000256" key="3">
    <source>
        <dbReference type="RuleBase" id="RU367040"/>
    </source>
</evidence>
<dbReference type="GO" id="GO:0015630">
    <property type="term" value="C:microtubule cytoskeleton"/>
    <property type="evidence" value="ECO:0007669"/>
    <property type="project" value="UniProtKB-UniRule"/>
</dbReference>
<dbReference type="GO" id="GO:0060294">
    <property type="term" value="P:cilium movement involved in cell motility"/>
    <property type="evidence" value="ECO:0007669"/>
    <property type="project" value="UniProtKB-UniRule"/>
</dbReference>
<dbReference type="OMA" id="CMEPISG"/>
<reference evidence="5" key="2">
    <citation type="submission" date="2015-02" db="UniProtKB">
        <authorList>
            <consortium name="EnsemblMetazoa"/>
        </authorList>
    </citation>
    <scope>IDENTIFICATION</scope>
</reference>
<keyword evidence="2" id="KW-0963">Cytoplasm</keyword>
<protein>
    <recommendedName>
        <fullName evidence="3">Tektin</fullName>
    </recommendedName>
</protein>
<dbReference type="GO" id="GO:0005634">
    <property type="term" value="C:nucleus"/>
    <property type="evidence" value="ECO:0007669"/>
    <property type="project" value="TreeGrafter"/>
</dbReference>
<keyword evidence="3" id="KW-0282">Flagellum</keyword>
<dbReference type="STRING" id="126957.T1IK61"/>
<evidence type="ECO:0000313" key="6">
    <source>
        <dbReference type="Proteomes" id="UP000014500"/>
    </source>
</evidence>